<dbReference type="RefSeq" id="WP_123565096.1">
    <property type="nucleotide sequence ID" value="NZ_MOAM01000011.1"/>
</dbReference>
<feature type="transmembrane region" description="Helical" evidence="1">
    <location>
        <begin position="72"/>
        <end position="92"/>
    </location>
</feature>
<keyword evidence="3" id="KW-1185">Reference proteome</keyword>
<feature type="transmembrane region" description="Helical" evidence="1">
    <location>
        <begin position="21"/>
        <end position="41"/>
    </location>
</feature>
<protein>
    <submittedName>
        <fullName evidence="2">Uncharacterized protein</fullName>
    </submittedName>
</protein>
<dbReference type="AlphaFoldDB" id="A0A423DWD3"/>
<comment type="caution">
    <text evidence="2">The sequence shown here is derived from an EMBL/GenBank/DDBJ whole genome shotgun (WGS) entry which is preliminary data.</text>
</comment>
<organism evidence="2 3">
    <name type="scientific">Pseudomonas vranovensis</name>
    <dbReference type="NCBI Taxonomy" id="321661"/>
    <lineage>
        <taxon>Bacteria</taxon>
        <taxon>Pseudomonadati</taxon>
        <taxon>Pseudomonadota</taxon>
        <taxon>Gammaproteobacteria</taxon>
        <taxon>Pseudomonadales</taxon>
        <taxon>Pseudomonadaceae</taxon>
        <taxon>Pseudomonas</taxon>
    </lineage>
</organism>
<dbReference type="EMBL" id="MOAM01000011">
    <property type="protein sequence ID" value="ROL76678.1"/>
    <property type="molecule type" value="Genomic_DNA"/>
</dbReference>
<keyword evidence="1" id="KW-0812">Transmembrane</keyword>
<accession>A0A423DWD3</accession>
<evidence type="ECO:0000313" key="3">
    <source>
        <dbReference type="Proteomes" id="UP000285286"/>
    </source>
</evidence>
<keyword evidence="1" id="KW-1133">Transmembrane helix</keyword>
<gene>
    <name evidence="2" type="ORF">BHU25_05725</name>
</gene>
<dbReference type="Proteomes" id="UP000285286">
    <property type="component" value="Unassembled WGS sequence"/>
</dbReference>
<evidence type="ECO:0000256" key="1">
    <source>
        <dbReference type="SAM" id="Phobius"/>
    </source>
</evidence>
<reference evidence="2 3" key="1">
    <citation type="submission" date="2016-10" db="EMBL/GenBank/DDBJ databases">
        <title>Comparative genome analysis of multiple Pseudomonas spp. focuses on biocontrol and plant growth promoting traits.</title>
        <authorList>
            <person name="Tao X.-Y."/>
            <person name="Taylor C.G."/>
        </authorList>
    </citation>
    <scope>NUCLEOTIDE SEQUENCE [LARGE SCALE GENOMIC DNA]</scope>
    <source>
        <strain evidence="2 3">15D11</strain>
    </source>
</reference>
<name>A0A423DWD3_9PSED</name>
<proteinExistence type="predicted"/>
<evidence type="ECO:0000313" key="2">
    <source>
        <dbReference type="EMBL" id="ROL76678.1"/>
    </source>
</evidence>
<sequence>MLKLRVKERWQRLQINGSDQVVMLLLSVMVGLCIAAAYWTAHPKSGCIRLGRGNSGPISCDPQVIAGEAMNIVLFSLLFAAPLLYILGRLLVQLFRPLNSPP</sequence>
<keyword evidence="1" id="KW-0472">Membrane</keyword>